<accession>A0A0A9H3N1</accession>
<dbReference type="EMBL" id="GBRH01167497">
    <property type="protein sequence ID" value="JAE30399.1"/>
    <property type="molecule type" value="Transcribed_RNA"/>
</dbReference>
<protein>
    <submittedName>
        <fullName evidence="1">Uncharacterized protein</fullName>
    </submittedName>
</protein>
<sequence>MNKELYKSLVYMQIDITPAHSFKSQIHGNHFPHSLSIICRCDNYRNEIRVDVNSN</sequence>
<reference evidence="1" key="2">
    <citation type="journal article" date="2015" name="Data Brief">
        <title>Shoot transcriptome of the giant reed, Arundo donax.</title>
        <authorList>
            <person name="Barrero R.A."/>
            <person name="Guerrero F.D."/>
            <person name="Moolhuijzen P."/>
            <person name="Goolsby J.A."/>
            <person name="Tidwell J."/>
            <person name="Bellgard S.E."/>
            <person name="Bellgard M.I."/>
        </authorList>
    </citation>
    <scope>NUCLEOTIDE SEQUENCE</scope>
    <source>
        <tissue evidence="1">Shoot tissue taken approximately 20 cm above the soil surface</tissue>
    </source>
</reference>
<name>A0A0A9H3N1_ARUDO</name>
<evidence type="ECO:0000313" key="1">
    <source>
        <dbReference type="EMBL" id="JAE30399.1"/>
    </source>
</evidence>
<reference evidence="1" key="1">
    <citation type="submission" date="2014-09" db="EMBL/GenBank/DDBJ databases">
        <authorList>
            <person name="Magalhaes I.L.F."/>
            <person name="Oliveira U."/>
            <person name="Santos F.R."/>
            <person name="Vidigal T.H.D.A."/>
            <person name="Brescovit A.D."/>
            <person name="Santos A.J."/>
        </authorList>
    </citation>
    <scope>NUCLEOTIDE SEQUENCE</scope>
    <source>
        <tissue evidence="1">Shoot tissue taken approximately 20 cm above the soil surface</tissue>
    </source>
</reference>
<dbReference type="AlphaFoldDB" id="A0A0A9H3N1"/>
<organism evidence="1">
    <name type="scientific">Arundo donax</name>
    <name type="common">Giant reed</name>
    <name type="synonym">Donax arundinaceus</name>
    <dbReference type="NCBI Taxonomy" id="35708"/>
    <lineage>
        <taxon>Eukaryota</taxon>
        <taxon>Viridiplantae</taxon>
        <taxon>Streptophyta</taxon>
        <taxon>Embryophyta</taxon>
        <taxon>Tracheophyta</taxon>
        <taxon>Spermatophyta</taxon>
        <taxon>Magnoliopsida</taxon>
        <taxon>Liliopsida</taxon>
        <taxon>Poales</taxon>
        <taxon>Poaceae</taxon>
        <taxon>PACMAD clade</taxon>
        <taxon>Arundinoideae</taxon>
        <taxon>Arundineae</taxon>
        <taxon>Arundo</taxon>
    </lineage>
</organism>
<proteinExistence type="predicted"/>